<reference evidence="1 2" key="1">
    <citation type="journal article" date="2022" name="bioRxiv">
        <title>The genome of the oomycete Peronosclerospora sorghi, a cosmopolitan pathogen of maize and sorghum, is inflated with dispersed pseudogenes.</title>
        <authorList>
            <person name="Fletcher K."/>
            <person name="Martin F."/>
            <person name="Isakeit T."/>
            <person name="Cavanaugh K."/>
            <person name="Magill C."/>
            <person name="Michelmore R."/>
        </authorList>
    </citation>
    <scope>NUCLEOTIDE SEQUENCE [LARGE SCALE GENOMIC DNA]</scope>
    <source>
        <strain evidence="1">P6</strain>
    </source>
</reference>
<sequence length="331" mass="37026">MAATSRERFNWEDAVVQDVELQRIDAYVKLTVSKLSEASPPRADAGRGGSRYEPPPSPTPMVKTEPPMSAEPLHVNQYIDPRDYQSESSSELDTREVNPMDELSDFESDAAVPVPQAMDIDNEDDDEDKTRTVCEVCKTSDHENEIILCDECDAEFHLQCLEPPLAHVPEGNWFCPNCRGQDPPPPPPVHVKTEAPSTPSDETRQPEPRPAADERGTSTLGQDTPEPPGTIDATSIPIAHSLAGDPEKSNLLLIHACNCDEVQCTHPTYHVLCAHMKRFLRSVCWASHSEKWRSYRLAWITAELFAYHALHCTQGHCNVPLCERIREEEIV</sequence>
<evidence type="ECO:0000313" key="1">
    <source>
        <dbReference type="EMBL" id="KAI9909999.1"/>
    </source>
</evidence>
<accession>A0ACC0VU46</accession>
<dbReference type="EMBL" id="CM047585">
    <property type="protein sequence ID" value="KAI9909999.1"/>
    <property type="molecule type" value="Genomic_DNA"/>
</dbReference>
<name>A0ACC0VU46_9STRA</name>
<proteinExistence type="predicted"/>
<dbReference type="Proteomes" id="UP001163321">
    <property type="component" value="Chromosome 6"/>
</dbReference>
<evidence type="ECO:0000313" key="2">
    <source>
        <dbReference type="Proteomes" id="UP001163321"/>
    </source>
</evidence>
<protein>
    <submittedName>
        <fullName evidence="1">Uncharacterized protein</fullName>
    </submittedName>
</protein>
<keyword evidence="2" id="KW-1185">Reference proteome</keyword>
<gene>
    <name evidence="1" type="ORF">PsorP6_010789</name>
</gene>
<organism evidence="1 2">
    <name type="scientific">Peronosclerospora sorghi</name>
    <dbReference type="NCBI Taxonomy" id="230839"/>
    <lineage>
        <taxon>Eukaryota</taxon>
        <taxon>Sar</taxon>
        <taxon>Stramenopiles</taxon>
        <taxon>Oomycota</taxon>
        <taxon>Peronosporomycetes</taxon>
        <taxon>Peronosporales</taxon>
        <taxon>Peronosporaceae</taxon>
        <taxon>Peronosclerospora</taxon>
    </lineage>
</organism>
<comment type="caution">
    <text evidence="1">The sequence shown here is derived from an EMBL/GenBank/DDBJ whole genome shotgun (WGS) entry which is preliminary data.</text>
</comment>